<accession>A0A382YAX2</accession>
<feature type="non-terminal residue" evidence="2">
    <location>
        <position position="114"/>
    </location>
</feature>
<proteinExistence type="predicted"/>
<dbReference type="Gene3D" id="2.30.40.10">
    <property type="entry name" value="Urease, subunit C, domain 1"/>
    <property type="match status" value="1"/>
</dbReference>
<evidence type="ECO:0000259" key="1">
    <source>
        <dbReference type="Pfam" id="PF07969"/>
    </source>
</evidence>
<dbReference type="Pfam" id="PF07969">
    <property type="entry name" value="Amidohydro_3"/>
    <property type="match status" value="1"/>
</dbReference>
<dbReference type="GO" id="GO:0016810">
    <property type="term" value="F:hydrolase activity, acting on carbon-nitrogen (but not peptide) bonds"/>
    <property type="evidence" value="ECO:0007669"/>
    <property type="project" value="InterPro"/>
</dbReference>
<feature type="domain" description="Amidohydrolase 3" evidence="1">
    <location>
        <begin position="34"/>
        <end position="102"/>
    </location>
</feature>
<dbReference type="InterPro" id="IPR050378">
    <property type="entry name" value="Metallo-dep_Hydrolases_sf"/>
</dbReference>
<feature type="non-terminal residue" evidence="2">
    <location>
        <position position="1"/>
    </location>
</feature>
<sequence>VDGTGAESFRADIGITGRRIESIGNLSDSTAKHIIDATNLTISPGFIDTHVHCDGALLMDPQHASSLRQGVTTEILGQDGLSYAPLSAKNYHIQRRYLSGILGSPPKNLDMSSV</sequence>
<gene>
    <name evidence="2" type="ORF">METZ01_LOCUS433306</name>
</gene>
<dbReference type="PANTHER" id="PTHR11647">
    <property type="entry name" value="HYDRANTOINASE/DIHYDROPYRIMIDINASE FAMILY MEMBER"/>
    <property type="match status" value="1"/>
</dbReference>
<dbReference type="InterPro" id="IPR013108">
    <property type="entry name" value="Amidohydro_3"/>
</dbReference>
<dbReference type="EMBL" id="UINC01174367">
    <property type="protein sequence ID" value="SVD80452.1"/>
    <property type="molecule type" value="Genomic_DNA"/>
</dbReference>
<reference evidence="2" key="1">
    <citation type="submission" date="2018-05" db="EMBL/GenBank/DDBJ databases">
        <authorList>
            <person name="Lanie J.A."/>
            <person name="Ng W.-L."/>
            <person name="Kazmierczak K.M."/>
            <person name="Andrzejewski T.M."/>
            <person name="Davidsen T.M."/>
            <person name="Wayne K.J."/>
            <person name="Tettelin H."/>
            <person name="Glass J.I."/>
            <person name="Rusch D."/>
            <person name="Podicherti R."/>
            <person name="Tsui H.-C.T."/>
            <person name="Winkler M.E."/>
        </authorList>
    </citation>
    <scope>NUCLEOTIDE SEQUENCE</scope>
</reference>
<dbReference type="InterPro" id="IPR011059">
    <property type="entry name" value="Metal-dep_hydrolase_composite"/>
</dbReference>
<dbReference type="SUPFAM" id="SSF51338">
    <property type="entry name" value="Composite domain of metallo-dependent hydrolases"/>
    <property type="match status" value="1"/>
</dbReference>
<evidence type="ECO:0000313" key="2">
    <source>
        <dbReference type="EMBL" id="SVD80452.1"/>
    </source>
</evidence>
<protein>
    <recommendedName>
        <fullName evidence="1">Amidohydrolase 3 domain-containing protein</fullName>
    </recommendedName>
</protein>
<dbReference type="Gene3D" id="3.20.20.140">
    <property type="entry name" value="Metal-dependent hydrolases"/>
    <property type="match status" value="1"/>
</dbReference>
<organism evidence="2">
    <name type="scientific">marine metagenome</name>
    <dbReference type="NCBI Taxonomy" id="408172"/>
    <lineage>
        <taxon>unclassified sequences</taxon>
        <taxon>metagenomes</taxon>
        <taxon>ecological metagenomes</taxon>
    </lineage>
</organism>
<dbReference type="PANTHER" id="PTHR11647:SF1">
    <property type="entry name" value="COLLAPSIN RESPONSE MEDIATOR PROTEIN"/>
    <property type="match status" value="1"/>
</dbReference>
<dbReference type="AlphaFoldDB" id="A0A382YAX2"/>
<name>A0A382YAX2_9ZZZZ</name>